<keyword evidence="6" id="KW-0325">Glycoprotein</keyword>
<dbReference type="EMBL" id="OC857337">
    <property type="protein sequence ID" value="CAD7625040.1"/>
    <property type="molecule type" value="Genomic_DNA"/>
</dbReference>
<dbReference type="Pfam" id="PF00135">
    <property type="entry name" value="COesterase"/>
    <property type="match status" value="1"/>
</dbReference>
<dbReference type="Proteomes" id="UP000759131">
    <property type="component" value="Unassembled WGS sequence"/>
</dbReference>
<evidence type="ECO:0000256" key="7">
    <source>
        <dbReference type="ARBA" id="ARBA00048484"/>
    </source>
</evidence>
<dbReference type="InterPro" id="IPR002018">
    <property type="entry name" value="CarbesteraseB"/>
</dbReference>
<dbReference type="InterPro" id="IPR050654">
    <property type="entry name" value="AChE-related_enzymes"/>
</dbReference>
<dbReference type="InterPro" id="IPR029058">
    <property type="entry name" value="AB_hydrolase_fold"/>
</dbReference>
<dbReference type="GO" id="GO:0005886">
    <property type="term" value="C:plasma membrane"/>
    <property type="evidence" value="ECO:0007669"/>
    <property type="project" value="TreeGrafter"/>
</dbReference>
<keyword evidence="4" id="KW-0531">Neurotransmitter degradation</keyword>
<evidence type="ECO:0000256" key="2">
    <source>
        <dbReference type="ARBA" id="ARBA00022487"/>
    </source>
</evidence>
<dbReference type="PANTHER" id="PTHR43918:SF4">
    <property type="entry name" value="CARBOXYLIC ESTER HYDROLASE"/>
    <property type="match status" value="1"/>
</dbReference>
<keyword evidence="12" id="KW-1185">Reference proteome</keyword>
<evidence type="ECO:0000256" key="1">
    <source>
        <dbReference type="ARBA" id="ARBA00005964"/>
    </source>
</evidence>
<evidence type="ECO:0000259" key="10">
    <source>
        <dbReference type="Pfam" id="PF00135"/>
    </source>
</evidence>
<evidence type="ECO:0000256" key="9">
    <source>
        <dbReference type="RuleBase" id="RU361235"/>
    </source>
</evidence>
<dbReference type="PANTHER" id="PTHR43918">
    <property type="entry name" value="ACETYLCHOLINESTERASE"/>
    <property type="match status" value="1"/>
</dbReference>
<dbReference type="GO" id="GO:0019695">
    <property type="term" value="P:choline metabolic process"/>
    <property type="evidence" value="ECO:0007669"/>
    <property type="project" value="TreeGrafter"/>
</dbReference>
<dbReference type="PROSITE" id="PS00122">
    <property type="entry name" value="CARBOXYLESTERASE_B_1"/>
    <property type="match status" value="1"/>
</dbReference>
<evidence type="ECO:0000313" key="11">
    <source>
        <dbReference type="EMBL" id="CAD7625040.1"/>
    </source>
</evidence>
<dbReference type="PROSITE" id="PS00941">
    <property type="entry name" value="CARBOXYLESTERASE_B_2"/>
    <property type="match status" value="1"/>
</dbReference>
<keyword evidence="2" id="KW-0719">Serine esterase</keyword>
<evidence type="ECO:0000256" key="4">
    <source>
        <dbReference type="ARBA" id="ARBA00022867"/>
    </source>
</evidence>
<gene>
    <name evidence="11" type="ORF">OSB1V03_LOCUS5476</name>
</gene>
<dbReference type="InterPro" id="IPR019826">
    <property type="entry name" value="Carboxylesterase_B_AS"/>
</dbReference>
<evidence type="ECO:0000313" key="12">
    <source>
        <dbReference type="Proteomes" id="UP000759131"/>
    </source>
</evidence>
<feature type="active site" description="Acyl-ester intermediate" evidence="8">
    <location>
        <position position="200"/>
    </location>
</feature>
<feature type="domain" description="Carboxylesterase type B" evidence="10">
    <location>
        <begin position="2"/>
        <end position="509"/>
    </location>
</feature>
<comment type="catalytic activity">
    <reaction evidence="7">
        <text>acetylcholine + H2O = choline + acetate + H(+)</text>
        <dbReference type="Rhea" id="RHEA:17561"/>
        <dbReference type="ChEBI" id="CHEBI:15354"/>
        <dbReference type="ChEBI" id="CHEBI:15355"/>
        <dbReference type="ChEBI" id="CHEBI:15377"/>
        <dbReference type="ChEBI" id="CHEBI:15378"/>
        <dbReference type="ChEBI" id="CHEBI:30089"/>
        <dbReference type="EC" id="3.1.1.7"/>
    </reaction>
</comment>
<proteinExistence type="inferred from homology"/>
<dbReference type="InterPro" id="IPR019819">
    <property type="entry name" value="Carboxylesterase_B_CS"/>
</dbReference>
<dbReference type="GO" id="GO:0006581">
    <property type="term" value="P:acetylcholine catabolic process"/>
    <property type="evidence" value="ECO:0007669"/>
    <property type="project" value="TreeGrafter"/>
</dbReference>
<sequence length="512" mass="57197">MIIETKTGKIMATTVTRLGKSVHCFFGIPYAEPPVGTLRFRKAVPKKAFKETLKALKQPNYCFQRKTTIDKSSEYVKQVLKYIPDLNHYFDVERAEDCLYLNVFVPDSGANKTVMVWIHGGAFISGQISHYDGSTLAAARDVIVVTVSYRLGVFGFLAANGSELPGNYGLHDQVLALHWIRDNIHAFGGNVDNVVLFGESAGAISVGYHLICPLSRDLFSRAILESGNPLVPMIMADRNINTEATLDLIRALCPHIAATQVDSRGITCLQEANASLLYDWSQKIFARRIGSFLPIEDNDFFAEHPQELVSNRQFFGSKEILIGTNAVEGSPTRIINSLHSGANFATFGPFGKFPKNAFTKHTFVALLKHNLPEEYSGLAEMAVDYVLDGVSNGSDSTEVWNRYVDIVGDVIFVCPDFVFINHYSAANQTVFYYRFVPKAKYFWSGPDWASGAVHAQELPFVFGIPLVLQKWFSLKEIQLSETLMTVWTEFAKTGFVSHFQTFVLKWQLCTKS</sequence>
<keyword evidence="5" id="KW-1015">Disulfide bond</keyword>
<dbReference type="GO" id="GO:0005615">
    <property type="term" value="C:extracellular space"/>
    <property type="evidence" value="ECO:0007669"/>
    <property type="project" value="TreeGrafter"/>
</dbReference>
<accession>A0A7R9KLJ6</accession>
<evidence type="ECO:0000256" key="3">
    <source>
        <dbReference type="ARBA" id="ARBA00022801"/>
    </source>
</evidence>
<dbReference type="OrthoDB" id="19653at2759"/>
<reference evidence="11" key="1">
    <citation type="submission" date="2020-11" db="EMBL/GenBank/DDBJ databases">
        <authorList>
            <person name="Tran Van P."/>
        </authorList>
    </citation>
    <scope>NUCLEOTIDE SEQUENCE</scope>
</reference>
<evidence type="ECO:0000256" key="5">
    <source>
        <dbReference type="ARBA" id="ARBA00023157"/>
    </source>
</evidence>
<dbReference type="EMBL" id="CAJPIZ010002762">
    <property type="protein sequence ID" value="CAG2105470.1"/>
    <property type="molecule type" value="Genomic_DNA"/>
</dbReference>
<keyword evidence="3 9" id="KW-0378">Hydrolase</keyword>
<dbReference type="EC" id="3.1.1.-" evidence="9"/>
<comment type="similarity">
    <text evidence="1 9">Belongs to the type-B carboxylesterase/lipase family.</text>
</comment>
<name>A0A7R9KLJ6_9ACAR</name>
<dbReference type="AlphaFoldDB" id="A0A7R9KLJ6"/>
<feature type="active site" description="Charge relay system" evidence="8">
    <location>
        <position position="454"/>
    </location>
</feature>
<dbReference type="Gene3D" id="3.40.50.1820">
    <property type="entry name" value="alpha/beta hydrolase"/>
    <property type="match status" value="1"/>
</dbReference>
<feature type="active site" description="Charge relay system" evidence="8">
    <location>
        <position position="328"/>
    </location>
</feature>
<organism evidence="11">
    <name type="scientific">Medioppia subpectinata</name>
    <dbReference type="NCBI Taxonomy" id="1979941"/>
    <lineage>
        <taxon>Eukaryota</taxon>
        <taxon>Metazoa</taxon>
        <taxon>Ecdysozoa</taxon>
        <taxon>Arthropoda</taxon>
        <taxon>Chelicerata</taxon>
        <taxon>Arachnida</taxon>
        <taxon>Acari</taxon>
        <taxon>Acariformes</taxon>
        <taxon>Sarcoptiformes</taxon>
        <taxon>Oribatida</taxon>
        <taxon>Brachypylina</taxon>
        <taxon>Oppioidea</taxon>
        <taxon>Oppiidae</taxon>
        <taxon>Medioppia</taxon>
    </lineage>
</organism>
<dbReference type="GO" id="GO:0003990">
    <property type="term" value="F:acetylcholinesterase activity"/>
    <property type="evidence" value="ECO:0007669"/>
    <property type="project" value="UniProtKB-EC"/>
</dbReference>
<evidence type="ECO:0000256" key="8">
    <source>
        <dbReference type="PIRSR" id="PIRSR600997-1"/>
    </source>
</evidence>
<dbReference type="InterPro" id="IPR000997">
    <property type="entry name" value="Cholinesterase"/>
</dbReference>
<evidence type="ECO:0000256" key="6">
    <source>
        <dbReference type="ARBA" id="ARBA00023180"/>
    </source>
</evidence>
<dbReference type="PRINTS" id="PR00878">
    <property type="entry name" value="CHOLNESTRASE"/>
</dbReference>
<dbReference type="SUPFAM" id="SSF53474">
    <property type="entry name" value="alpha/beta-Hydrolases"/>
    <property type="match status" value="1"/>
</dbReference>
<protein>
    <recommendedName>
        <fullName evidence="9">Carboxylic ester hydrolase</fullName>
        <ecNumber evidence="9">3.1.1.-</ecNumber>
    </recommendedName>
</protein>